<dbReference type="Pfam" id="PF00903">
    <property type="entry name" value="Glyoxalase"/>
    <property type="match status" value="1"/>
</dbReference>
<gene>
    <name evidence="2" type="ORF">DU508_13370</name>
</gene>
<evidence type="ECO:0000313" key="3">
    <source>
        <dbReference type="Proteomes" id="UP000253961"/>
    </source>
</evidence>
<sequence>MTTKDSKVFFAPELFINNGVKDISFYEKAFGATEQMRFSNDDGSIHVVELSINGAIFHMHEMTAKQYFFSPDKNHGTTICIGLFVSDVEEVISKAIKAGATEINPAQDYEYGYRQGTIKDPFGHYWQIQKKI</sequence>
<dbReference type="PANTHER" id="PTHR34109:SF1">
    <property type="entry name" value="VOC DOMAIN-CONTAINING PROTEIN"/>
    <property type="match status" value="1"/>
</dbReference>
<dbReference type="Gene3D" id="3.10.180.10">
    <property type="entry name" value="2,3-Dihydroxybiphenyl 1,2-Dioxygenase, domain 1"/>
    <property type="match status" value="1"/>
</dbReference>
<dbReference type="EMBL" id="QPKV01000004">
    <property type="protein sequence ID" value="RDC56563.1"/>
    <property type="molecule type" value="Genomic_DNA"/>
</dbReference>
<organism evidence="2 3">
    <name type="scientific">Pedobacter chinensis</name>
    <dbReference type="NCBI Taxonomy" id="2282421"/>
    <lineage>
        <taxon>Bacteria</taxon>
        <taxon>Pseudomonadati</taxon>
        <taxon>Bacteroidota</taxon>
        <taxon>Sphingobacteriia</taxon>
        <taxon>Sphingobacteriales</taxon>
        <taxon>Sphingobacteriaceae</taxon>
        <taxon>Pedobacter</taxon>
    </lineage>
</organism>
<dbReference type="Proteomes" id="UP000253961">
    <property type="component" value="Unassembled WGS sequence"/>
</dbReference>
<feature type="domain" description="VOC" evidence="1">
    <location>
        <begin position="8"/>
        <end position="131"/>
    </location>
</feature>
<dbReference type="CDD" id="cd07246">
    <property type="entry name" value="VOC_like"/>
    <property type="match status" value="1"/>
</dbReference>
<dbReference type="OrthoDB" id="9795306at2"/>
<dbReference type="InterPro" id="IPR029068">
    <property type="entry name" value="Glyas_Bleomycin-R_OHBP_Dase"/>
</dbReference>
<dbReference type="PANTHER" id="PTHR34109">
    <property type="entry name" value="BNAUNNG04460D PROTEIN-RELATED"/>
    <property type="match status" value="1"/>
</dbReference>
<name>A0A369PVF5_9SPHI</name>
<accession>A0A369PVF5</accession>
<protein>
    <submittedName>
        <fullName evidence="2">VOC family protein</fullName>
    </submittedName>
</protein>
<comment type="caution">
    <text evidence="2">The sequence shown here is derived from an EMBL/GenBank/DDBJ whole genome shotgun (WGS) entry which is preliminary data.</text>
</comment>
<keyword evidence="3" id="KW-1185">Reference proteome</keyword>
<proteinExistence type="predicted"/>
<dbReference type="InterPro" id="IPR037523">
    <property type="entry name" value="VOC_core"/>
</dbReference>
<dbReference type="RefSeq" id="WP_115403282.1">
    <property type="nucleotide sequence ID" value="NZ_QPKV01000004.1"/>
</dbReference>
<reference evidence="2 3" key="1">
    <citation type="submission" date="2018-07" db="EMBL/GenBank/DDBJ databases">
        <title>Pedobacter sp. nov., isolated from soil.</title>
        <authorList>
            <person name="Zhou L.Y."/>
            <person name="Du Z.J."/>
        </authorList>
    </citation>
    <scope>NUCLEOTIDE SEQUENCE [LARGE SCALE GENOMIC DNA]</scope>
    <source>
        <strain evidence="2 3">JDX94</strain>
    </source>
</reference>
<evidence type="ECO:0000259" key="1">
    <source>
        <dbReference type="PROSITE" id="PS51819"/>
    </source>
</evidence>
<dbReference type="PROSITE" id="PS51819">
    <property type="entry name" value="VOC"/>
    <property type="match status" value="1"/>
</dbReference>
<evidence type="ECO:0000313" key="2">
    <source>
        <dbReference type="EMBL" id="RDC56563.1"/>
    </source>
</evidence>
<dbReference type="AlphaFoldDB" id="A0A369PVF5"/>
<dbReference type="InterPro" id="IPR004360">
    <property type="entry name" value="Glyas_Fos-R_dOase_dom"/>
</dbReference>
<dbReference type="SUPFAM" id="SSF54593">
    <property type="entry name" value="Glyoxalase/Bleomycin resistance protein/Dihydroxybiphenyl dioxygenase"/>
    <property type="match status" value="1"/>
</dbReference>